<keyword evidence="3" id="KW-1185">Reference proteome</keyword>
<proteinExistence type="predicted"/>
<dbReference type="Proteomes" id="UP000291084">
    <property type="component" value="Chromosome 2"/>
</dbReference>
<evidence type="ECO:0000256" key="1">
    <source>
        <dbReference type="SAM" id="MobiDB-lite"/>
    </source>
</evidence>
<feature type="compositionally biased region" description="Basic and acidic residues" evidence="1">
    <location>
        <begin position="93"/>
        <end position="109"/>
    </location>
</feature>
<evidence type="ECO:0000313" key="2">
    <source>
        <dbReference type="EMBL" id="BAT78102.1"/>
    </source>
</evidence>
<reference evidence="2 3" key="1">
    <citation type="journal article" date="2015" name="Sci. Rep.">
        <title>The power of single molecule real-time sequencing technology in the de novo assembly of a eukaryotic genome.</title>
        <authorList>
            <person name="Sakai H."/>
            <person name="Naito K."/>
            <person name="Ogiso-Tanaka E."/>
            <person name="Takahashi Y."/>
            <person name="Iseki K."/>
            <person name="Muto C."/>
            <person name="Satou K."/>
            <person name="Teruya K."/>
            <person name="Shiroma A."/>
            <person name="Shimoji M."/>
            <person name="Hirano T."/>
            <person name="Itoh T."/>
            <person name="Kaga A."/>
            <person name="Tomooka N."/>
        </authorList>
    </citation>
    <scope>NUCLEOTIDE SEQUENCE [LARGE SCALE GENOMIC DNA]</scope>
    <source>
        <strain evidence="3">cv. Shumari</strain>
    </source>
</reference>
<feature type="region of interest" description="Disordered" evidence="1">
    <location>
        <begin position="1"/>
        <end position="202"/>
    </location>
</feature>
<gene>
    <name evidence="2" type="primary">Vigan.02G074200</name>
    <name evidence="2" type="ORF">VIGAN_02074200</name>
</gene>
<dbReference type="AlphaFoldDB" id="A0A0S3RCG0"/>
<organism evidence="2 3">
    <name type="scientific">Vigna angularis var. angularis</name>
    <dbReference type="NCBI Taxonomy" id="157739"/>
    <lineage>
        <taxon>Eukaryota</taxon>
        <taxon>Viridiplantae</taxon>
        <taxon>Streptophyta</taxon>
        <taxon>Embryophyta</taxon>
        <taxon>Tracheophyta</taxon>
        <taxon>Spermatophyta</taxon>
        <taxon>Magnoliopsida</taxon>
        <taxon>eudicotyledons</taxon>
        <taxon>Gunneridae</taxon>
        <taxon>Pentapetalae</taxon>
        <taxon>rosids</taxon>
        <taxon>fabids</taxon>
        <taxon>Fabales</taxon>
        <taxon>Fabaceae</taxon>
        <taxon>Papilionoideae</taxon>
        <taxon>50 kb inversion clade</taxon>
        <taxon>NPAAA clade</taxon>
        <taxon>indigoferoid/millettioid clade</taxon>
        <taxon>Phaseoleae</taxon>
        <taxon>Vigna</taxon>
    </lineage>
</organism>
<dbReference type="EMBL" id="AP015035">
    <property type="protein sequence ID" value="BAT78102.1"/>
    <property type="molecule type" value="Genomic_DNA"/>
</dbReference>
<name>A0A0S3RCG0_PHAAN</name>
<accession>A0A0S3RCG0</accession>
<protein>
    <submittedName>
        <fullName evidence="2">Uncharacterized protein</fullName>
    </submittedName>
</protein>
<feature type="compositionally biased region" description="Basic and acidic residues" evidence="1">
    <location>
        <begin position="117"/>
        <end position="131"/>
    </location>
</feature>
<dbReference type="OrthoDB" id="200660at2759"/>
<feature type="compositionally biased region" description="Basic and acidic residues" evidence="1">
    <location>
        <begin position="59"/>
        <end position="73"/>
    </location>
</feature>
<feature type="compositionally biased region" description="Low complexity" evidence="1">
    <location>
        <begin position="74"/>
        <end position="87"/>
    </location>
</feature>
<evidence type="ECO:0000313" key="3">
    <source>
        <dbReference type="Proteomes" id="UP000291084"/>
    </source>
</evidence>
<sequence length="202" mass="21693">MSPKKKQKTNVGESNKQGKTDASSRSDGAAASHRSKGVSLKSIQKTKDGNKSKYSRTISKSEDEVCRKSKDSTAKNSSRKSVAAAKKVSNKLKNTDTSKTIESKGDEINTPKSCAKSKHETFKGEKSKLETLESLIGKRHKSGGKIDVNGTGNGKSGLLKRKDPKNDSNISAGEVEDVKGKTSHSSKLQGSELKSGKKLQRN</sequence>